<feature type="chain" id="PRO_5041641099" evidence="2">
    <location>
        <begin position="20"/>
        <end position="111"/>
    </location>
</feature>
<name>A0AA88M4U3_CHASR</name>
<dbReference type="AlphaFoldDB" id="A0AA88M4U3"/>
<organism evidence="3 4">
    <name type="scientific">Channa striata</name>
    <name type="common">Snakehead murrel</name>
    <name type="synonym">Ophicephalus striatus</name>
    <dbReference type="NCBI Taxonomy" id="64152"/>
    <lineage>
        <taxon>Eukaryota</taxon>
        <taxon>Metazoa</taxon>
        <taxon>Chordata</taxon>
        <taxon>Craniata</taxon>
        <taxon>Vertebrata</taxon>
        <taxon>Euteleostomi</taxon>
        <taxon>Actinopterygii</taxon>
        <taxon>Neopterygii</taxon>
        <taxon>Teleostei</taxon>
        <taxon>Neoteleostei</taxon>
        <taxon>Acanthomorphata</taxon>
        <taxon>Anabantaria</taxon>
        <taxon>Anabantiformes</taxon>
        <taxon>Channoidei</taxon>
        <taxon>Channidae</taxon>
        <taxon>Channa</taxon>
    </lineage>
</organism>
<evidence type="ECO:0000256" key="2">
    <source>
        <dbReference type="SAM" id="SignalP"/>
    </source>
</evidence>
<evidence type="ECO:0000313" key="3">
    <source>
        <dbReference type="EMBL" id="KAK2830596.1"/>
    </source>
</evidence>
<feature type="compositionally biased region" description="Low complexity" evidence="1">
    <location>
        <begin position="25"/>
        <end position="64"/>
    </location>
</feature>
<gene>
    <name evidence="3" type="ORF">Q5P01_018527</name>
</gene>
<evidence type="ECO:0000256" key="1">
    <source>
        <dbReference type="SAM" id="MobiDB-lite"/>
    </source>
</evidence>
<feature type="region of interest" description="Disordered" evidence="1">
    <location>
        <begin position="25"/>
        <end position="78"/>
    </location>
</feature>
<feature type="compositionally biased region" description="Gly residues" evidence="1">
    <location>
        <begin position="68"/>
        <end position="77"/>
    </location>
</feature>
<proteinExistence type="predicted"/>
<dbReference type="EMBL" id="JAUPFM010000014">
    <property type="protein sequence ID" value="KAK2830596.1"/>
    <property type="molecule type" value="Genomic_DNA"/>
</dbReference>
<evidence type="ECO:0000313" key="4">
    <source>
        <dbReference type="Proteomes" id="UP001187415"/>
    </source>
</evidence>
<reference evidence="3" key="1">
    <citation type="submission" date="2023-07" db="EMBL/GenBank/DDBJ databases">
        <title>Chromosome-level Genome Assembly of Striped Snakehead (Channa striata).</title>
        <authorList>
            <person name="Liu H."/>
        </authorList>
    </citation>
    <scope>NUCLEOTIDE SEQUENCE</scope>
    <source>
        <strain evidence="3">Gz</strain>
        <tissue evidence="3">Muscle</tissue>
    </source>
</reference>
<keyword evidence="2" id="KW-0732">Signal</keyword>
<accession>A0AA88M4U3</accession>
<dbReference type="Proteomes" id="UP001187415">
    <property type="component" value="Unassembled WGS sequence"/>
</dbReference>
<feature type="signal peptide" evidence="2">
    <location>
        <begin position="1"/>
        <end position="19"/>
    </location>
</feature>
<keyword evidence="4" id="KW-1185">Reference proteome</keyword>
<protein>
    <submittedName>
        <fullName evidence="3">Uncharacterized protein</fullName>
    </submittedName>
</protein>
<comment type="caution">
    <text evidence="3">The sequence shown here is derived from an EMBL/GenBank/DDBJ whole genome shotgun (WGS) entry which is preliminary data.</text>
</comment>
<sequence>MKHLILGLISLALLGFICAQAQQSTTTSAKTGGNNTTSSSSGSSNKNTTGTSSNNQSSSTTASPQPGPGGLPGGTGGLFYTSAMTTKNGQSPIFTSVNLLLGSFALQALWQ</sequence>